<reference evidence="7 8" key="1">
    <citation type="submission" date="2024-03" db="EMBL/GenBank/DDBJ databases">
        <title>Novel species of the genus Variovorax.</title>
        <authorList>
            <person name="Liu Q."/>
            <person name="Xin Y.-H."/>
        </authorList>
    </citation>
    <scope>NUCLEOTIDE SEQUENCE [LARGE SCALE GENOMIC DNA]</scope>
    <source>
        <strain evidence="7 8">KACC 18501</strain>
    </source>
</reference>
<evidence type="ECO:0000313" key="8">
    <source>
        <dbReference type="Proteomes" id="UP001363010"/>
    </source>
</evidence>
<feature type="domain" description="2Fe-2S ferredoxin-type" evidence="6">
    <location>
        <begin position="2"/>
        <end position="79"/>
    </location>
</feature>
<dbReference type="InterPro" id="IPR006058">
    <property type="entry name" value="2Fe2S_fd_BS"/>
</dbReference>
<evidence type="ECO:0000256" key="5">
    <source>
        <dbReference type="ARBA" id="ARBA00023014"/>
    </source>
</evidence>
<dbReference type="PROSITE" id="PS51085">
    <property type="entry name" value="2FE2S_FER_2"/>
    <property type="match status" value="1"/>
</dbReference>
<evidence type="ECO:0000256" key="4">
    <source>
        <dbReference type="ARBA" id="ARBA00023004"/>
    </source>
</evidence>
<dbReference type="Gene3D" id="1.10.150.120">
    <property type="entry name" value="[2Fe-2S]-binding domain"/>
    <property type="match status" value="1"/>
</dbReference>
<name>A0ABU8W6R9_9BURK</name>
<dbReference type="InterPro" id="IPR001041">
    <property type="entry name" value="2Fe-2S_ferredoxin-type"/>
</dbReference>
<keyword evidence="4" id="KW-0408">Iron</keyword>
<dbReference type="InterPro" id="IPR036884">
    <property type="entry name" value="2Fe-2S-bd_dom_sf"/>
</dbReference>
<dbReference type="Pfam" id="PF01799">
    <property type="entry name" value="Fer2_2"/>
    <property type="match status" value="1"/>
</dbReference>
<dbReference type="InterPro" id="IPR002888">
    <property type="entry name" value="2Fe-2S-bd"/>
</dbReference>
<dbReference type="InterPro" id="IPR012675">
    <property type="entry name" value="Beta-grasp_dom_sf"/>
</dbReference>
<dbReference type="PANTHER" id="PTHR44379">
    <property type="entry name" value="OXIDOREDUCTASE WITH IRON-SULFUR SUBUNIT"/>
    <property type="match status" value="1"/>
</dbReference>
<keyword evidence="3" id="KW-0560">Oxidoreductase</keyword>
<evidence type="ECO:0000259" key="6">
    <source>
        <dbReference type="PROSITE" id="PS51085"/>
    </source>
</evidence>
<gene>
    <name evidence="7" type="ORF">WKW80_27565</name>
</gene>
<dbReference type="Proteomes" id="UP001363010">
    <property type="component" value="Unassembled WGS sequence"/>
</dbReference>
<dbReference type="CDD" id="cd00207">
    <property type="entry name" value="fer2"/>
    <property type="match status" value="1"/>
</dbReference>
<evidence type="ECO:0000256" key="2">
    <source>
        <dbReference type="ARBA" id="ARBA00022723"/>
    </source>
</evidence>
<proteinExistence type="predicted"/>
<dbReference type="PROSITE" id="PS00197">
    <property type="entry name" value="2FE2S_FER_1"/>
    <property type="match status" value="1"/>
</dbReference>
<dbReference type="PANTHER" id="PTHR44379:SF6">
    <property type="entry name" value="BLR6046 PROTEIN"/>
    <property type="match status" value="1"/>
</dbReference>
<keyword evidence="8" id="KW-1185">Reference proteome</keyword>
<keyword evidence="2" id="KW-0479">Metal-binding</keyword>
<dbReference type="EMBL" id="JBBKZV010000025">
    <property type="protein sequence ID" value="MEJ8825745.1"/>
    <property type="molecule type" value="Genomic_DNA"/>
</dbReference>
<dbReference type="InterPro" id="IPR036010">
    <property type="entry name" value="2Fe-2S_ferredoxin-like_sf"/>
</dbReference>
<dbReference type="Gene3D" id="3.10.20.30">
    <property type="match status" value="1"/>
</dbReference>
<dbReference type="SUPFAM" id="SSF54292">
    <property type="entry name" value="2Fe-2S ferredoxin-like"/>
    <property type="match status" value="1"/>
</dbReference>
<dbReference type="RefSeq" id="WP_340366777.1">
    <property type="nucleotide sequence ID" value="NZ_JBBKZV010000025.1"/>
</dbReference>
<keyword evidence="1" id="KW-0001">2Fe-2S</keyword>
<evidence type="ECO:0000256" key="1">
    <source>
        <dbReference type="ARBA" id="ARBA00022714"/>
    </source>
</evidence>
<sequence length="156" mass="16106">MPTITLQVNGTARSIDAWDPDMPLLYALRNELGLHAAKFGCGLGQCGACMVLLDDAPARSCVTSVGAAAGKRVVTAEGLGSPGKPHAVQAAFIAEQAAQCGYCTNGMVMSSVALLARTPKPTREQAQQALAGNLCRCGSHDRVLRAVQRAADAGRA</sequence>
<dbReference type="Pfam" id="PF00111">
    <property type="entry name" value="Fer2"/>
    <property type="match status" value="1"/>
</dbReference>
<dbReference type="InterPro" id="IPR051452">
    <property type="entry name" value="Diverse_Oxidoreductases"/>
</dbReference>
<dbReference type="SUPFAM" id="SSF47741">
    <property type="entry name" value="CO dehydrogenase ISP C-domain like"/>
    <property type="match status" value="1"/>
</dbReference>
<evidence type="ECO:0000256" key="3">
    <source>
        <dbReference type="ARBA" id="ARBA00023002"/>
    </source>
</evidence>
<comment type="caution">
    <text evidence="7">The sequence shown here is derived from an EMBL/GenBank/DDBJ whole genome shotgun (WGS) entry which is preliminary data.</text>
</comment>
<keyword evidence="5" id="KW-0411">Iron-sulfur</keyword>
<evidence type="ECO:0000313" key="7">
    <source>
        <dbReference type="EMBL" id="MEJ8825745.1"/>
    </source>
</evidence>
<accession>A0ABU8W6R9</accession>
<protein>
    <submittedName>
        <fullName evidence="7">(2Fe-2S)-binding protein</fullName>
    </submittedName>
</protein>
<organism evidence="7 8">
    <name type="scientific">Variovorax humicola</name>
    <dbReference type="NCBI Taxonomy" id="1769758"/>
    <lineage>
        <taxon>Bacteria</taxon>
        <taxon>Pseudomonadati</taxon>
        <taxon>Pseudomonadota</taxon>
        <taxon>Betaproteobacteria</taxon>
        <taxon>Burkholderiales</taxon>
        <taxon>Comamonadaceae</taxon>
        <taxon>Variovorax</taxon>
    </lineage>
</organism>